<protein>
    <recommendedName>
        <fullName evidence="5">Solute carrier family 40 protein</fullName>
    </recommendedName>
</protein>
<feature type="compositionally biased region" description="Polar residues" evidence="1">
    <location>
        <begin position="231"/>
        <end position="240"/>
    </location>
</feature>
<comment type="caution">
    <text evidence="3">The sequence shown here is derived from an EMBL/GenBank/DDBJ whole genome shotgun (WGS) entry which is preliminary data.</text>
</comment>
<keyword evidence="2" id="KW-0472">Membrane</keyword>
<evidence type="ECO:0008006" key="5">
    <source>
        <dbReference type="Google" id="ProtNLM"/>
    </source>
</evidence>
<feature type="transmembrane region" description="Helical" evidence="2">
    <location>
        <begin position="31"/>
        <end position="50"/>
    </location>
</feature>
<proteinExistence type="predicted"/>
<gene>
    <name evidence="3" type="ORF">PCOR1329_LOCUS28941</name>
</gene>
<keyword evidence="2" id="KW-1133">Transmembrane helix</keyword>
<accession>A0ABN9SE27</accession>
<evidence type="ECO:0000256" key="1">
    <source>
        <dbReference type="SAM" id="MobiDB-lite"/>
    </source>
</evidence>
<feature type="region of interest" description="Disordered" evidence="1">
    <location>
        <begin position="218"/>
        <end position="240"/>
    </location>
</feature>
<feature type="transmembrane region" description="Helical" evidence="2">
    <location>
        <begin position="156"/>
        <end position="176"/>
    </location>
</feature>
<dbReference type="Proteomes" id="UP001189429">
    <property type="component" value="Unassembled WGS sequence"/>
</dbReference>
<sequence>MAAAPHERTTAVLLGTAGFTGQSPDDLKENLFNMNSTVALLSALLMSFTFSNEFVALDLGEGFPDPICAGWTGYQSESGNLRFQDDCSECINIWQSCNTCAIMAGIFQTLMQITTICAGLSVSYSCGMIFNFSSLPKAKIPTYNERIGWRVSGGRILMNLALGTFFAAVAIKFSLVLEVWKFAVSFAGALLTSLFYVVIDWQGRADLSAVLAEASTAGSKAPQAAEEIEAPTSSSDHAEL</sequence>
<reference evidence="3" key="1">
    <citation type="submission" date="2023-10" db="EMBL/GenBank/DDBJ databases">
        <authorList>
            <person name="Chen Y."/>
            <person name="Shah S."/>
            <person name="Dougan E. K."/>
            <person name="Thang M."/>
            <person name="Chan C."/>
        </authorList>
    </citation>
    <scope>NUCLEOTIDE SEQUENCE [LARGE SCALE GENOMIC DNA]</scope>
</reference>
<keyword evidence="2" id="KW-0812">Transmembrane</keyword>
<evidence type="ECO:0000313" key="3">
    <source>
        <dbReference type="EMBL" id="CAK0830248.1"/>
    </source>
</evidence>
<evidence type="ECO:0000313" key="4">
    <source>
        <dbReference type="Proteomes" id="UP001189429"/>
    </source>
</evidence>
<evidence type="ECO:0000256" key="2">
    <source>
        <dbReference type="SAM" id="Phobius"/>
    </source>
</evidence>
<dbReference type="EMBL" id="CAUYUJ010010780">
    <property type="protein sequence ID" value="CAK0830248.1"/>
    <property type="molecule type" value="Genomic_DNA"/>
</dbReference>
<keyword evidence="4" id="KW-1185">Reference proteome</keyword>
<name>A0ABN9SE27_9DINO</name>
<feature type="transmembrane region" description="Helical" evidence="2">
    <location>
        <begin position="113"/>
        <end position="135"/>
    </location>
</feature>
<organism evidence="3 4">
    <name type="scientific">Prorocentrum cordatum</name>
    <dbReference type="NCBI Taxonomy" id="2364126"/>
    <lineage>
        <taxon>Eukaryota</taxon>
        <taxon>Sar</taxon>
        <taxon>Alveolata</taxon>
        <taxon>Dinophyceae</taxon>
        <taxon>Prorocentrales</taxon>
        <taxon>Prorocentraceae</taxon>
        <taxon>Prorocentrum</taxon>
    </lineage>
</organism>
<feature type="transmembrane region" description="Helical" evidence="2">
    <location>
        <begin position="182"/>
        <end position="199"/>
    </location>
</feature>